<keyword evidence="2 8" id="KW-0813">Transport</keyword>
<dbReference type="InterPro" id="IPR051269">
    <property type="entry name" value="Fe-S_cluster_ET"/>
</dbReference>
<sequence length="64" mass="6975">MKAWVDSDRCQGHTLCAMTAPDAFELDDVDGHASVVFDVIPTDQEALVREAAHCCPEQAITVED</sequence>
<keyword evidence="6 8" id="KW-0411">Iron-sulfur</keyword>
<keyword evidence="10" id="KW-1185">Reference proteome</keyword>
<dbReference type="Gene3D" id="3.30.70.20">
    <property type="match status" value="1"/>
</dbReference>
<evidence type="ECO:0000256" key="5">
    <source>
        <dbReference type="ARBA" id="ARBA00023004"/>
    </source>
</evidence>
<dbReference type="RefSeq" id="WP_264067265.1">
    <property type="nucleotide sequence ID" value="NZ_JACKTY010000022.1"/>
</dbReference>
<keyword evidence="3 8" id="KW-0479">Metal-binding</keyword>
<dbReference type="PRINTS" id="PR00352">
    <property type="entry name" value="3FE4SFRDOXIN"/>
</dbReference>
<evidence type="ECO:0000256" key="8">
    <source>
        <dbReference type="RuleBase" id="RU368020"/>
    </source>
</evidence>
<dbReference type="SUPFAM" id="SSF54862">
    <property type="entry name" value="4Fe-4S ferredoxins"/>
    <property type="match status" value="1"/>
</dbReference>
<accession>A0ABT3CA78</accession>
<keyword evidence="7" id="KW-0003">3Fe-4S</keyword>
<keyword evidence="4 8" id="KW-0249">Electron transport</keyword>
<proteinExistence type="predicted"/>
<dbReference type="Pfam" id="PF13459">
    <property type="entry name" value="Fer4_15"/>
    <property type="match status" value="1"/>
</dbReference>
<reference evidence="9 10" key="1">
    <citation type="journal article" date="2022" name="BMC Genomics">
        <title>Comparative genome analysis of mycobacteria focusing on tRNA and non-coding RNA.</title>
        <authorList>
            <person name="Behra P.R.K."/>
            <person name="Pettersson B.M.F."/>
            <person name="Ramesh M."/>
            <person name="Das S."/>
            <person name="Dasgupta S."/>
            <person name="Kirsebom L.A."/>
        </authorList>
    </citation>
    <scope>NUCLEOTIDE SEQUENCE [LARGE SCALE GENOMIC DNA]</scope>
    <source>
        <strain evidence="9 10">DSM 44078</strain>
    </source>
</reference>
<comment type="caution">
    <text evidence="9">The sequence shown here is derived from an EMBL/GenBank/DDBJ whole genome shotgun (WGS) entry which is preliminary data.</text>
</comment>
<protein>
    <recommendedName>
        <fullName evidence="8">Ferredoxin</fullName>
    </recommendedName>
</protein>
<dbReference type="PANTHER" id="PTHR36923">
    <property type="entry name" value="FERREDOXIN"/>
    <property type="match status" value="1"/>
</dbReference>
<evidence type="ECO:0000256" key="2">
    <source>
        <dbReference type="ARBA" id="ARBA00022448"/>
    </source>
</evidence>
<evidence type="ECO:0000256" key="1">
    <source>
        <dbReference type="ARBA" id="ARBA00001927"/>
    </source>
</evidence>
<evidence type="ECO:0000256" key="7">
    <source>
        <dbReference type="ARBA" id="ARBA00023291"/>
    </source>
</evidence>
<dbReference type="InterPro" id="IPR001080">
    <property type="entry name" value="3Fe4S_ferredoxin"/>
</dbReference>
<gene>
    <name evidence="9" type="ORF">H7J73_10030</name>
</gene>
<dbReference type="PANTHER" id="PTHR36923:SF3">
    <property type="entry name" value="FERREDOXIN"/>
    <property type="match status" value="1"/>
</dbReference>
<evidence type="ECO:0000313" key="10">
    <source>
        <dbReference type="Proteomes" id="UP001526201"/>
    </source>
</evidence>
<evidence type="ECO:0000313" key="9">
    <source>
        <dbReference type="EMBL" id="MCV7226367.1"/>
    </source>
</evidence>
<evidence type="ECO:0000256" key="6">
    <source>
        <dbReference type="ARBA" id="ARBA00023014"/>
    </source>
</evidence>
<dbReference type="EMBL" id="JACKTY010000022">
    <property type="protein sequence ID" value="MCV7226367.1"/>
    <property type="molecule type" value="Genomic_DNA"/>
</dbReference>
<keyword evidence="5 8" id="KW-0408">Iron</keyword>
<organism evidence="9 10">
    <name type="scientific">Mycolicibacterium komossense</name>
    <dbReference type="NCBI Taxonomy" id="1779"/>
    <lineage>
        <taxon>Bacteria</taxon>
        <taxon>Bacillati</taxon>
        <taxon>Actinomycetota</taxon>
        <taxon>Actinomycetes</taxon>
        <taxon>Mycobacteriales</taxon>
        <taxon>Mycobacteriaceae</taxon>
        <taxon>Mycolicibacterium</taxon>
    </lineage>
</organism>
<evidence type="ECO:0000256" key="3">
    <source>
        <dbReference type="ARBA" id="ARBA00022723"/>
    </source>
</evidence>
<comment type="function">
    <text evidence="8">Ferredoxins are iron-sulfur proteins that transfer electrons in a wide variety of metabolic reactions.</text>
</comment>
<name>A0ABT3CA78_9MYCO</name>
<dbReference type="Proteomes" id="UP001526201">
    <property type="component" value="Unassembled WGS sequence"/>
</dbReference>
<evidence type="ECO:0000256" key="4">
    <source>
        <dbReference type="ARBA" id="ARBA00022982"/>
    </source>
</evidence>
<comment type="cofactor">
    <cofactor evidence="1">
        <name>[3Fe-4S] cluster</name>
        <dbReference type="ChEBI" id="CHEBI:21137"/>
    </cofactor>
</comment>